<keyword evidence="2" id="KW-0732">Signal</keyword>
<dbReference type="EMBL" id="OU899037">
    <property type="protein sequence ID" value="CAH1736278.1"/>
    <property type="molecule type" value="Genomic_DNA"/>
</dbReference>
<dbReference type="InterPro" id="IPR047002">
    <property type="entry name" value="Tcp10_C_sf"/>
</dbReference>
<evidence type="ECO:0000256" key="2">
    <source>
        <dbReference type="SAM" id="SignalP"/>
    </source>
</evidence>
<feature type="region of interest" description="Disordered" evidence="1">
    <location>
        <begin position="581"/>
        <end position="753"/>
    </location>
</feature>
<dbReference type="AlphaFoldDB" id="A0A9P0JDJ3"/>
<evidence type="ECO:0000313" key="3">
    <source>
        <dbReference type="EMBL" id="CAH1736278.1"/>
    </source>
</evidence>
<reference evidence="3" key="1">
    <citation type="submission" date="2022-02" db="EMBL/GenBank/DDBJ databases">
        <authorList>
            <person name="King R."/>
        </authorList>
    </citation>
    <scope>NUCLEOTIDE SEQUENCE</scope>
</reference>
<organism evidence="3 4">
    <name type="scientific">Aphis gossypii</name>
    <name type="common">Cotton aphid</name>
    <dbReference type="NCBI Taxonomy" id="80765"/>
    <lineage>
        <taxon>Eukaryota</taxon>
        <taxon>Metazoa</taxon>
        <taxon>Ecdysozoa</taxon>
        <taxon>Arthropoda</taxon>
        <taxon>Hexapoda</taxon>
        <taxon>Insecta</taxon>
        <taxon>Pterygota</taxon>
        <taxon>Neoptera</taxon>
        <taxon>Paraneoptera</taxon>
        <taxon>Hemiptera</taxon>
        <taxon>Sternorrhyncha</taxon>
        <taxon>Aphidomorpha</taxon>
        <taxon>Aphidoidea</taxon>
        <taxon>Aphididae</taxon>
        <taxon>Aphidini</taxon>
        <taxon>Aphis</taxon>
        <taxon>Aphis</taxon>
    </lineage>
</organism>
<feature type="compositionally biased region" description="Low complexity" evidence="1">
    <location>
        <begin position="602"/>
        <end position="645"/>
    </location>
</feature>
<evidence type="ECO:0000256" key="1">
    <source>
        <dbReference type="SAM" id="MobiDB-lite"/>
    </source>
</evidence>
<dbReference type="Gene3D" id="2.60.450.20">
    <property type="match status" value="1"/>
</dbReference>
<feature type="signal peptide" evidence="2">
    <location>
        <begin position="1"/>
        <end position="33"/>
    </location>
</feature>
<keyword evidence="4" id="KW-1185">Reference proteome</keyword>
<feature type="compositionally biased region" description="Low complexity" evidence="1">
    <location>
        <begin position="656"/>
        <end position="744"/>
    </location>
</feature>
<accession>A0A9P0JDJ3</accession>
<feature type="compositionally biased region" description="Polar residues" evidence="1">
    <location>
        <begin position="646"/>
        <end position="655"/>
    </location>
</feature>
<protein>
    <submittedName>
        <fullName evidence="3">Uncharacterized protein</fullName>
    </submittedName>
</protein>
<dbReference type="Proteomes" id="UP001154329">
    <property type="component" value="Chromosome 4"/>
</dbReference>
<proteinExistence type="predicted"/>
<feature type="compositionally biased region" description="Polar residues" evidence="1">
    <location>
        <begin position="582"/>
        <end position="601"/>
    </location>
</feature>
<reference evidence="3" key="2">
    <citation type="submission" date="2022-10" db="EMBL/GenBank/DDBJ databases">
        <authorList>
            <consortium name="ENA_rothamsted_submissions"/>
            <consortium name="culmorum"/>
            <person name="King R."/>
        </authorList>
    </citation>
    <scope>NUCLEOTIDE SEQUENCE</scope>
</reference>
<feature type="chain" id="PRO_5040405761" evidence="2">
    <location>
        <begin position="34"/>
        <end position="1060"/>
    </location>
</feature>
<gene>
    <name evidence="3" type="ORF">APHIGO_LOCUS10050</name>
</gene>
<name>A0A9P0JDJ3_APHGO</name>
<sequence length="1060" mass="118182">MFFLFQLIQFFRRKIYCKMQLLCILIFIGVAQCDDSTIAPTNFEHLCAPNVIEFAMYYQLSVQTSFITSCECMLSSNYYIQSGFNEINQGSNDIATNLITTFKNGIGNSKNMIQDLQTDLDTDMKEKLNAVLYMTASYYQKKVIVKKTEITLGEVTDIKQAHTILTARRCERDYKCFVNDIARVKSQYSSGQSNSNNIDKNQWATLVKQYYEARETIINKTDVYTSIREAFLLGSGINLCEGSSNFDQSKLGIYKTAHLGDYFGKKDNNPCTLLNQTATQMYYIYKSSLTAIYLNSVVHSKCDLALRFMIWEHVNLVRAHFELMCKNIDMFIKSTQTEAESTFGTDSENYKKIMKALYICVNEMLITAVKSTEISYRRGLNFNTDRNMIKSDFNQYKPEHINKYYSKILGVNANVARFDSRIIDQKTCSLPTKEMCIPQKMFSSLSNRLIFQSFVCQFNYLIITIKTTEYDTTSVDYWVFEKITLIKLKNSIVFARCSATANKILIMNSAFYAYDLIITENNTPSTEIQQILDQISLDVVGILCIHSEEIIVISDTIDVYIDTNSNNKNVPAVVYKPGFNEYTGQNPKGTPSPNSSGNPTYPNGSGNPTSPNGSGNPTSPNGSGNPTSPNGSGNPTSPNGSGTPTYPNDSGTPTYPNGSGNPTSPNGSGNPTSPNGSGNPTSPNGSGNPTSPNGSGNPTSPNGSGTPTYPNGSGNPTSPNGSGNPTSPNGSGNPTSPNGSGNPTYPGSTTYPGSNYEDIDYSFITSGIQVTQSIENFQLSIECKVEKSLTYVQEKEQNEYTKVVIQSLKISQQIYQCNVEYLKSVVSDSIQFISKEITTDSDESIFAFIILYKDTQEKLAILSSTMEIPLKRTVYSVDTTEYLNVSQTVDYGDYIQSFYAYFEVCYEEVYNNQNDAELFLKNSMTQFNAIYEKVVEAVQSAPDDAYKTFLLSYLQKTLTVYTKTSDYFKEQIVQAKDIVSKGGDISKCALFQEIRQRSETVIVIYSAVLIKCYQYAKDSKIVTINNSEFDVITIQTQVVSSYTEITKTSSTKTFEIEIST</sequence>
<evidence type="ECO:0000313" key="4">
    <source>
        <dbReference type="Proteomes" id="UP001154329"/>
    </source>
</evidence>